<organism evidence="3">
    <name type="scientific">marine sediment metagenome</name>
    <dbReference type="NCBI Taxonomy" id="412755"/>
    <lineage>
        <taxon>unclassified sequences</taxon>
        <taxon>metagenomes</taxon>
        <taxon>ecological metagenomes</taxon>
    </lineage>
</organism>
<feature type="compositionally biased region" description="Basic and acidic residues" evidence="1">
    <location>
        <begin position="1"/>
        <end position="16"/>
    </location>
</feature>
<accession>A0A0F9P5R8</accession>
<proteinExistence type="predicted"/>
<reference evidence="3" key="1">
    <citation type="journal article" date="2015" name="Nature">
        <title>Complex archaea that bridge the gap between prokaryotes and eukaryotes.</title>
        <authorList>
            <person name="Spang A."/>
            <person name="Saw J.H."/>
            <person name="Jorgensen S.L."/>
            <person name="Zaremba-Niedzwiedzka K."/>
            <person name="Martijn J."/>
            <person name="Lind A.E."/>
            <person name="van Eijk R."/>
            <person name="Schleper C."/>
            <person name="Guy L."/>
            <person name="Ettema T.J."/>
        </authorList>
    </citation>
    <scope>NUCLEOTIDE SEQUENCE</scope>
</reference>
<dbReference type="AlphaFoldDB" id="A0A0F9P5R8"/>
<gene>
    <name evidence="3" type="ORF">LCGC14_0866830</name>
</gene>
<feature type="region of interest" description="Disordered" evidence="1">
    <location>
        <begin position="62"/>
        <end position="117"/>
    </location>
</feature>
<sequence length="117" mass="13102">MVVELKEPGRNPERNTGRRGAMRCPVCDVALSMSDRQGIEIDFCPDCRGVWLDRGELDKIIERSIGEATPPPSGARDRRDDDDDRGYRSGKHGGGHHGSGYGKHGSRRKSWLHELFD</sequence>
<dbReference type="EMBL" id="LAZR01002656">
    <property type="protein sequence ID" value="KKN27225.1"/>
    <property type="molecule type" value="Genomic_DNA"/>
</dbReference>
<comment type="caution">
    <text evidence="3">The sequence shown here is derived from an EMBL/GenBank/DDBJ whole genome shotgun (WGS) entry which is preliminary data.</text>
</comment>
<feature type="domain" description="Transcription factor zinc-finger" evidence="2">
    <location>
        <begin position="23"/>
        <end position="63"/>
    </location>
</feature>
<dbReference type="Pfam" id="PF13453">
    <property type="entry name" value="Zn_ribbon_TFIIB"/>
    <property type="match status" value="1"/>
</dbReference>
<dbReference type="InterPro" id="IPR027392">
    <property type="entry name" value="TF_Znf"/>
</dbReference>
<evidence type="ECO:0000259" key="2">
    <source>
        <dbReference type="Pfam" id="PF13453"/>
    </source>
</evidence>
<feature type="region of interest" description="Disordered" evidence="1">
    <location>
        <begin position="1"/>
        <end position="21"/>
    </location>
</feature>
<protein>
    <recommendedName>
        <fullName evidence="2">Transcription factor zinc-finger domain-containing protein</fullName>
    </recommendedName>
</protein>
<evidence type="ECO:0000256" key="1">
    <source>
        <dbReference type="SAM" id="MobiDB-lite"/>
    </source>
</evidence>
<name>A0A0F9P5R8_9ZZZZ</name>
<evidence type="ECO:0000313" key="3">
    <source>
        <dbReference type="EMBL" id="KKN27225.1"/>
    </source>
</evidence>